<protein>
    <submittedName>
        <fullName evidence="1">Uncharacterized protein</fullName>
    </submittedName>
</protein>
<organism evidence="1 2">
    <name type="scientific">Ogataea philodendri</name>
    <dbReference type="NCBI Taxonomy" id="1378263"/>
    <lineage>
        <taxon>Eukaryota</taxon>
        <taxon>Fungi</taxon>
        <taxon>Dikarya</taxon>
        <taxon>Ascomycota</taxon>
        <taxon>Saccharomycotina</taxon>
        <taxon>Pichiomycetes</taxon>
        <taxon>Pichiales</taxon>
        <taxon>Pichiaceae</taxon>
        <taxon>Ogataea</taxon>
    </lineage>
</organism>
<evidence type="ECO:0000313" key="2">
    <source>
        <dbReference type="Proteomes" id="UP000769157"/>
    </source>
</evidence>
<dbReference type="RefSeq" id="XP_046062649.1">
    <property type="nucleotide sequence ID" value="XM_046202810.1"/>
</dbReference>
<comment type="caution">
    <text evidence="1">The sequence shown here is derived from an EMBL/GenBank/DDBJ whole genome shotgun (WGS) entry which is preliminary data.</text>
</comment>
<evidence type="ECO:0000313" key="1">
    <source>
        <dbReference type="EMBL" id="KAH3668235.1"/>
    </source>
</evidence>
<sequence>MSFLSDLNFGSNFLGVGHENTSAGSDKLGSDEASRFLADPRNIEQSDVTRARELVESGLQSISQSLDTGVRQSLQVNSKSLGLSWWISSSQDLNNLWVREPFWDMGALAQTLSELGTGNVQGSCSVWNTVDRSISGLVRQVCHHSEWNNLDFQFVSKPLNKLLGIVRSVEWNSLRVGSWTGVVSSHDEVGSTIVLSDNGVPNSFSVTGHSHGKRQQSKLGHSVWILLDDLLVHLDSGVVVDVTRLGESNNRVDQQVGKLVSSGTHGKLSVSSVHWVSGLESNHLLPVLVAELGPQLSRSLSEPSIVVVFWSTNGLQRATNINVPGGVQQIPNSRVLRVTTEHLLGLDLLVWSVDVVDGQNSQSQIVSWVSQHNTLAGLQTRSHIFGNVQGDRNGPDLSGSQTHLVHNRGVVGLVQESR</sequence>
<gene>
    <name evidence="1" type="ORF">OGAPHI_001989</name>
</gene>
<dbReference type="Proteomes" id="UP000769157">
    <property type="component" value="Unassembled WGS sequence"/>
</dbReference>
<proteinExistence type="predicted"/>
<dbReference type="AlphaFoldDB" id="A0A9P8PAL1"/>
<name>A0A9P8PAL1_9ASCO</name>
<dbReference type="OrthoDB" id="10643365at2759"/>
<dbReference type="GeneID" id="70233956"/>
<reference evidence="1" key="1">
    <citation type="journal article" date="2021" name="Open Biol.">
        <title>Shared evolutionary footprints suggest mitochondrial oxidative damage underlies multiple complex I losses in fungi.</title>
        <authorList>
            <person name="Schikora-Tamarit M.A."/>
            <person name="Marcet-Houben M."/>
            <person name="Nosek J."/>
            <person name="Gabaldon T."/>
        </authorList>
    </citation>
    <scope>NUCLEOTIDE SEQUENCE</scope>
    <source>
        <strain evidence="1">CBS6075</strain>
    </source>
</reference>
<dbReference type="EMBL" id="JAEUBE010000158">
    <property type="protein sequence ID" value="KAH3668235.1"/>
    <property type="molecule type" value="Genomic_DNA"/>
</dbReference>
<reference evidence="1" key="2">
    <citation type="submission" date="2021-01" db="EMBL/GenBank/DDBJ databases">
        <authorList>
            <person name="Schikora-Tamarit M.A."/>
        </authorList>
    </citation>
    <scope>NUCLEOTIDE SEQUENCE</scope>
    <source>
        <strain evidence="1">CBS6075</strain>
    </source>
</reference>
<accession>A0A9P8PAL1</accession>
<keyword evidence="2" id="KW-1185">Reference proteome</keyword>